<name>A0ABU3K356_9BACT</name>
<dbReference type="RefSeq" id="WP_313831179.1">
    <property type="nucleotide sequence ID" value="NZ_JAQOUE010000001.1"/>
</dbReference>
<gene>
    <name evidence="3" type="ORF">PPG34_00570</name>
</gene>
<protein>
    <submittedName>
        <fullName evidence="3">Extracellular solute-binding protein</fullName>
    </submittedName>
</protein>
<keyword evidence="2" id="KW-0732">Signal</keyword>
<evidence type="ECO:0000313" key="4">
    <source>
        <dbReference type="Proteomes" id="UP001250932"/>
    </source>
</evidence>
<proteinExistence type="inferred from homology"/>
<dbReference type="PANTHER" id="PTHR30006:SF15">
    <property type="entry name" value="IRON-UTILIZATION PERIPLASMIC PROTEIN"/>
    <property type="match status" value="1"/>
</dbReference>
<comment type="caution">
    <text evidence="3">The sequence shown here is derived from an EMBL/GenBank/DDBJ whole genome shotgun (WGS) entry which is preliminary data.</text>
</comment>
<dbReference type="EMBL" id="JAQOUE010000001">
    <property type="protein sequence ID" value="MDT7040820.1"/>
    <property type="molecule type" value="Genomic_DNA"/>
</dbReference>
<comment type="similarity">
    <text evidence="1">Belongs to the bacterial solute-binding protein 1 family.</text>
</comment>
<dbReference type="Proteomes" id="UP001250932">
    <property type="component" value="Unassembled WGS sequence"/>
</dbReference>
<evidence type="ECO:0000256" key="2">
    <source>
        <dbReference type="ARBA" id="ARBA00022729"/>
    </source>
</evidence>
<organism evidence="3 4">
    <name type="scientific">Candidatus Nitronereus thalassa</name>
    <dbReference type="NCBI Taxonomy" id="3020898"/>
    <lineage>
        <taxon>Bacteria</taxon>
        <taxon>Pseudomonadati</taxon>
        <taxon>Nitrospirota</taxon>
        <taxon>Nitrospiria</taxon>
        <taxon>Nitrospirales</taxon>
        <taxon>Nitrospiraceae</taxon>
        <taxon>Candidatus Nitronereus</taxon>
    </lineage>
</organism>
<reference evidence="3 4" key="1">
    <citation type="journal article" date="2023" name="ISME J.">
        <title>Cultivation and genomic characterization of novel and ubiquitous marine nitrite-oxidizing bacteria from the Nitrospirales.</title>
        <authorList>
            <person name="Mueller A.J."/>
            <person name="Daebeler A."/>
            <person name="Herbold C.W."/>
            <person name="Kirkegaard R.H."/>
            <person name="Daims H."/>
        </authorList>
    </citation>
    <scope>NUCLEOTIDE SEQUENCE [LARGE SCALE GENOMIC DNA]</scope>
    <source>
        <strain evidence="3 4">EB</strain>
    </source>
</reference>
<accession>A0ABU3K356</accession>
<evidence type="ECO:0000256" key="1">
    <source>
        <dbReference type="ARBA" id="ARBA00008520"/>
    </source>
</evidence>
<keyword evidence="4" id="KW-1185">Reference proteome</keyword>
<dbReference type="PIRSF" id="PIRSF002825">
    <property type="entry name" value="CfbpA"/>
    <property type="match status" value="1"/>
</dbReference>
<evidence type="ECO:0000313" key="3">
    <source>
        <dbReference type="EMBL" id="MDT7040820.1"/>
    </source>
</evidence>
<dbReference type="Pfam" id="PF13343">
    <property type="entry name" value="SBP_bac_6"/>
    <property type="match status" value="1"/>
</dbReference>
<dbReference type="SUPFAM" id="SSF53850">
    <property type="entry name" value="Periplasmic binding protein-like II"/>
    <property type="match status" value="1"/>
</dbReference>
<dbReference type="Gene3D" id="3.40.190.10">
    <property type="entry name" value="Periplasmic binding protein-like II"/>
    <property type="match status" value="2"/>
</dbReference>
<sequence>MPFQSFGKFLVYIAFVIVSVLVGPSISMAKESLIVYSGRAERLIKPVLDAFEAESGISIQMLTADSTALVNRLNLEGSRTTADILLTNDAGALERARELHLLQAVDIPGIETAIPSTFRASDNSWIGLSGRIWVMVYNTTMVKPSEISSILDLAQPKWKGKVAIPTAGSEYLQTGVSVIREIKGEAMTKQFLKGLKENAGTSVFGKNRQIVAAVARGEVAVGLVNHYYISRHLAKHPDAPIAQLLPDQEKQGMGVVLNAAGVGITAQSKHLAQAKALVQFLISPKGQKMFANSNKEYPLNTSVDADPGLRPLKSFQVAQVPLARLSELRDPTMTVIEHVGLR</sequence>
<dbReference type="PANTHER" id="PTHR30006">
    <property type="entry name" value="THIAMINE-BINDING PERIPLASMIC PROTEIN-RELATED"/>
    <property type="match status" value="1"/>
</dbReference>
<dbReference type="InterPro" id="IPR026045">
    <property type="entry name" value="Ferric-bd"/>
</dbReference>